<comment type="caution">
    <text evidence="2">The sequence shown here is derived from an EMBL/GenBank/DDBJ whole genome shotgun (WGS) entry which is preliminary data.</text>
</comment>
<protein>
    <submittedName>
        <fullName evidence="2">Unnamed protein product</fullName>
    </submittedName>
</protein>
<dbReference type="InterPro" id="IPR036397">
    <property type="entry name" value="RNaseH_sf"/>
</dbReference>
<proteinExistence type="predicted"/>
<organism evidence="2 3">
    <name type="scientific">Phytophthora fragariaefolia</name>
    <dbReference type="NCBI Taxonomy" id="1490495"/>
    <lineage>
        <taxon>Eukaryota</taxon>
        <taxon>Sar</taxon>
        <taxon>Stramenopiles</taxon>
        <taxon>Oomycota</taxon>
        <taxon>Peronosporomycetes</taxon>
        <taxon>Peronosporales</taxon>
        <taxon>Peronosporaceae</taxon>
        <taxon>Phytophthora</taxon>
    </lineage>
</organism>
<evidence type="ECO:0000313" key="3">
    <source>
        <dbReference type="Proteomes" id="UP001165121"/>
    </source>
</evidence>
<feature type="region of interest" description="Disordered" evidence="1">
    <location>
        <begin position="308"/>
        <end position="353"/>
    </location>
</feature>
<gene>
    <name evidence="2" type="ORF">Pfra01_001710900</name>
</gene>
<evidence type="ECO:0000313" key="2">
    <source>
        <dbReference type="EMBL" id="GMF46472.1"/>
    </source>
</evidence>
<dbReference type="AlphaFoldDB" id="A0A9W6XW27"/>
<keyword evidence="3" id="KW-1185">Reference proteome</keyword>
<feature type="compositionally biased region" description="Basic residues" evidence="1">
    <location>
        <begin position="326"/>
        <end position="338"/>
    </location>
</feature>
<name>A0A9W6XW27_9STRA</name>
<dbReference type="Proteomes" id="UP001165121">
    <property type="component" value="Unassembled WGS sequence"/>
</dbReference>
<evidence type="ECO:0000256" key="1">
    <source>
        <dbReference type="SAM" id="MobiDB-lite"/>
    </source>
</evidence>
<feature type="compositionally biased region" description="Acidic residues" evidence="1">
    <location>
        <begin position="252"/>
        <end position="262"/>
    </location>
</feature>
<sequence>MERLAREYLAVNGIINLNKLVVLRPGPYSPMLNPMEGCWNSLKAKMRRFMAERKQEFLVREEYATFTEHCMQLMKETVELGKKSDFKSVGNALERLMRLHRFMYKIGCFSVQRIPPVGSVAADLYRVKEHHLVLTAAEKRDFTNSIKSVNYRHMQTQGMLSEGRIVDTRSKSCSYLFFCKHSMRCRVVSACIAGGVACPGVSMRSRQFVRQFVRPNHTDTAGMTRRRNIPSSGESDGILPSHAHEAVASEIETTEYPDDSPDMECAGAENDAISSSPVPSIASLATTESLPEDDHEYQAVLIPPGYTDVVLPQPQDGPNIDSVRPGSRRSLRKKKPTRRAIESHLQRLKRMRR</sequence>
<dbReference type="Gene3D" id="3.30.420.10">
    <property type="entry name" value="Ribonuclease H-like superfamily/Ribonuclease H"/>
    <property type="match status" value="1"/>
</dbReference>
<feature type="region of interest" description="Disordered" evidence="1">
    <location>
        <begin position="219"/>
        <end position="277"/>
    </location>
</feature>
<reference evidence="2" key="1">
    <citation type="submission" date="2023-04" db="EMBL/GenBank/DDBJ databases">
        <title>Phytophthora fragariaefolia NBRC 109709.</title>
        <authorList>
            <person name="Ichikawa N."/>
            <person name="Sato H."/>
            <person name="Tonouchi N."/>
        </authorList>
    </citation>
    <scope>NUCLEOTIDE SEQUENCE</scope>
    <source>
        <strain evidence="2">NBRC 109709</strain>
    </source>
</reference>
<dbReference type="EMBL" id="BSXT01001972">
    <property type="protein sequence ID" value="GMF46472.1"/>
    <property type="molecule type" value="Genomic_DNA"/>
</dbReference>
<dbReference type="GO" id="GO:0003676">
    <property type="term" value="F:nucleic acid binding"/>
    <property type="evidence" value="ECO:0007669"/>
    <property type="project" value="InterPro"/>
</dbReference>
<accession>A0A9W6XW27</accession>